<organism evidence="1 2">
    <name type="scientific">Biomphalaria pfeifferi</name>
    <name type="common">Bloodfluke planorb</name>
    <name type="synonym">Freshwater snail</name>
    <dbReference type="NCBI Taxonomy" id="112525"/>
    <lineage>
        <taxon>Eukaryota</taxon>
        <taxon>Metazoa</taxon>
        <taxon>Spiralia</taxon>
        <taxon>Lophotrochozoa</taxon>
        <taxon>Mollusca</taxon>
        <taxon>Gastropoda</taxon>
        <taxon>Heterobranchia</taxon>
        <taxon>Euthyneura</taxon>
        <taxon>Panpulmonata</taxon>
        <taxon>Hygrophila</taxon>
        <taxon>Lymnaeoidea</taxon>
        <taxon>Planorbidae</taxon>
        <taxon>Biomphalaria</taxon>
    </lineage>
</organism>
<dbReference type="Proteomes" id="UP001233172">
    <property type="component" value="Unassembled WGS sequence"/>
</dbReference>
<dbReference type="EMBL" id="JASAOG010000099">
    <property type="protein sequence ID" value="KAK0051860.1"/>
    <property type="molecule type" value="Genomic_DNA"/>
</dbReference>
<keyword evidence="2" id="KW-1185">Reference proteome</keyword>
<reference evidence="1" key="1">
    <citation type="journal article" date="2023" name="PLoS Negl. Trop. Dis.">
        <title>A genome sequence for Biomphalaria pfeifferi, the major vector snail for the human-infecting parasite Schistosoma mansoni.</title>
        <authorList>
            <person name="Bu L."/>
            <person name="Lu L."/>
            <person name="Laidemitt M.R."/>
            <person name="Zhang S.M."/>
            <person name="Mutuku M."/>
            <person name="Mkoji G."/>
            <person name="Steinauer M."/>
            <person name="Loker E.S."/>
        </authorList>
    </citation>
    <scope>NUCLEOTIDE SEQUENCE</scope>
    <source>
        <strain evidence="1">KasaAsao</strain>
    </source>
</reference>
<comment type="caution">
    <text evidence="1">The sequence shown here is derived from an EMBL/GenBank/DDBJ whole genome shotgun (WGS) entry which is preliminary data.</text>
</comment>
<evidence type="ECO:0000313" key="1">
    <source>
        <dbReference type="EMBL" id="KAK0051860.1"/>
    </source>
</evidence>
<proteinExistence type="predicted"/>
<protein>
    <submittedName>
        <fullName evidence="1">Uncharacterized protein</fullName>
    </submittedName>
</protein>
<dbReference type="AlphaFoldDB" id="A0AAD8F5C8"/>
<accession>A0AAD8F5C8</accession>
<sequence>MNAFDNTAMGEDVFNMSIEMSSPTSISACISVVVAFRHPLYNTSSTHYTKCVLFQCTAGGDIGTSADN</sequence>
<evidence type="ECO:0000313" key="2">
    <source>
        <dbReference type="Proteomes" id="UP001233172"/>
    </source>
</evidence>
<reference evidence="1" key="2">
    <citation type="submission" date="2023-04" db="EMBL/GenBank/DDBJ databases">
        <authorList>
            <person name="Bu L."/>
            <person name="Lu L."/>
            <person name="Laidemitt M.R."/>
            <person name="Zhang S.M."/>
            <person name="Mutuku M."/>
            <person name="Mkoji G."/>
            <person name="Steinauer M."/>
            <person name="Loker E.S."/>
        </authorList>
    </citation>
    <scope>NUCLEOTIDE SEQUENCE</scope>
    <source>
        <strain evidence="1">KasaAsao</strain>
        <tissue evidence="1">Whole Snail</tissue>
    </source>
</reference>
<name>A0AAD8F5C8_BIOPF</name>
<gene>
    <name evidence="1" type="ORF">Bpfe_018630</name>
</gene>